<dbReference type="InterPro" id="IPR007484">
    <property type="entry name" value="Peptidase_M28"/>
</dbReference>
<dbReference type="WBParaSite" id="ASIM_0001971701-mRNA-1">
    <property type="protein sequence ID" value="ASIM_0001971701-mRNA-1"/>
    <property type="gene ID" value="ASIM_0001971701"/>
</dbReference>
<dbReference type="InterPro" id="IPR003137">
    <property type="entry name" value="PA_domain"/>
</dbReference>
<protein>
    <submittedName>
        <fullName evidence="6">Glutamate carboxypeptidase 2</fullName>
    </submittedName>
</protein>
<feature type="domain" description="Peptidase M28" evidence="3">
    <location>
        <begin position="202"/>
        <end position="305"/>
    </location>
</feature>
<dbReference type="Proteomes" id="UP000267096">
    <property type="component" value="Unassembled WGS sequence"/>
</dbReference>
<feature type="domain" description="PA" evidence="2">
    <location>
        <begin position="20"/>
        <end position="107"/>
    </location>
</feature>
<evidence type="ECO:0000313" key="5">
    <source>
        <dbReference type="Proteomes" id="UP000267096"/>
    </source>
</evidence>
<reference evidence="4 5" key="2">
    <citation type="submission" date="2018-11" db="EMBL/GenBank/DDBJ databases">
        <authorList>
            <consortium name="Pathogen Informatics"/>
        </authorList>
    </citation>
    <scope>NUCLEOTIDE SEQUENCE [LARGE SCALE GENOMIC DNA]</scope>
</reference>
<dbReference type="FunFam" id="3.40.630.10:FF:000101">
    <property type="entry name" value="N-acetylated alpha-linked acidic dipeptidase like 1"/>
    <property type="match status" value="1"/>
</dbReference>
<name>A0A0M3KFF7_ANISI</name>
<dbReference type="InterPro" id="IPR039373">
    <property type="entry name" value="Peptidase_M28B"/>
</dbReference>
<dbReference type="CDD" id="cd02121">
    <property type="entry name" value="PA_GCPII_like"/>
    <property type="match status" value="1"/>
</dbReference>
<dbReference type="PANTHER" id="PTHR10404">
    <property type="entry name" value="N-ACETYLATED-ALPHA-LINKED ACIDIC DIPEPTIDASE"/>
    <property type="match status" value="1"/>
</dbReference>
<evidence type="ECO:0000313" key="4">
    <source>
        <dbReference type="EMBL" id="VDK67579.1"/>
    </source>
</evidence>
<gene>
    <name evidence="4" type="ORF">ASIM_LOCUS19105</name>
</gene>
<proteinExistence type="inferred from homology"/>
<evidence type="ECO:0000256" key="1">
    <source>
        <dbReference type="ARBA" id="ARBA00005634"/>
    </source>
</evidence>
<accession>A0A0M3KFF7</accession>
<dbReference type="Gene3D" id="3.40.630.10">
    <property type="entry name" value="Zn peptidases"/>
    <property type="match status" value="1"/>
</dbReference>
<evidence type="ECO:0000259" key="2">
    <source>
        <dbReference type="Pfam" id="PF02225"/>
    </source>
</evidence>
<dbReference type="GO" id="GO:0004180">
    <property type="term" value="F:carboxypeptidase activity"/>
    <property type="evidence" value="ECO:0007669"/>
    <property type="project" value="TreeGrafter"/>
</dbReference>
<comment type="similarity">
    <text evidence="1">Belongs to the peptidase M28 family. M28B subfamily.</text>
</comment>
<dbReference type="Pfam" id="PF02225">
    <property type="entry name" value="PA"/>
    <property type="match status" value="1"/>
</dbReference>
<sequence length="325" mass="36542">QQDPRSLVYWTAYSKNGTAEGSIVYANYGTFDDYAQLDRVGVSLEGKIVLCRYGAVFRGDKVQMAEDRGAIGVIIYSDPFDYAKDNNANKTFPDSIWLPPSGAQRGTLLKTDGDPETPFIPSKQYVYRTEREDDLRKRHIMPNVPVMPVGYRDAVKIMRNLDGPLVPWSNWKGGLNASYRLLGSSRFRLTVNSQTTRRTITNVIATMRGYEEPDRYVMFGNHVDAWVQGAIDPNSGTATLLEMARVLADVAKETNWRPRRTIMFCQWDAEEFGLIGSTEWVEELMKPLQQRAVALINVDNINGNTSLSVKAVPLLYRALVDAAAK</sequence>
<evidence type="ECO:0000313" key="6">
    <source>
        <dbReference type="WBParaSite" id="ASIM_0001971701-mRNA-1"/>
    </source>
</evidence>
<organism evidence="6">
    <name type="scientific">Anisakis simplex</name>
    <name type="common">Herring worm</name>
    <dbReference type="NCBI Taxonomy" id="6269"/>
    <lineage>
        <taxon>Eukaryota</taxon>
        <taxon>Metazoa</taxon>
        <taxon>Ecdysozoa</taxon>
        <taxon>Nematoda</taxon>
        <taxon>Chromadorea</taxon>
        <taxon>Rhabditida</taxon>
        <taxon>Spirurina</taxon>
        <taxon>Ascaridomorpha</taxon>
        <taxon>Ascaridoidea</taxon>
        <taxon>Anisakidae</taxon>
        <taxon>Anisakis</taxon>
        <taxon>Anisakis simplex complex</taxon>
    </lineage>
</organism>
<dbReference type="Gene3D" id="3.50.30.30">
    <property type="match status" value="1"/>
</dbReference>
<dbReference type="InterPro" id="IPR046450">
    <property type="entry name" value="PA_dom_sf"/>
</dbReference>
<dbReference type="OrthoDB" id="5841748at2759"/>
<keyword evidence="5" id="KW-1185">Reference proteome</keyword>
<dbReference type="SUPFAM" id="SSF53187">
    <property type="entry name" value="Zn-dependent exopeptidases"/>
    <property type="match status" value="1"/>
</dbReference>
<dbReference type="SUPFAM" id="SSF52025">
    <property type="entry name" value="PA domain"/>
    <property type="match status" value="1"/>
</dbReference>
<dbReference type="Pfam" id="PF04389">
    <property type="entry name" value="Peptidase_M28"/>
    <property type="match status" value="1"/>
</dbReference>
<reference evidence="6" key="1">
    <citation type="submission" date="2017-02" db="UniProtKB">
        <authorList>
            <consortium name="WormBaseParasite"/>
        </authorList>
    </citation>
    <scope>IDENTIFICATION</scope>
</reference>
<dbReference type="PANTHER" id="PTHR10404:SF46">
    <property type="entry name" value="VACUOLAR PROTEIN SORTING-ASSOCIATED PROTEIN 70"/>
    <property type="match status" value="1"/>
</dbReference>
<dbReference type="AlphaFoldDB" id="A0A0M3KFF7"/>
<dbReference type="EMBL" id="UYRR01036631">
    <property type="protein sequence ID" value="VDK67579.1"/>
    <property type="molecule type" value="Genomic_DNA"/>
</dbReference>
<evidence type="ECO:0000259" key="3">
    <source>
        <dbReference type="Pfam" id="PF04389"/>
    </source>
</evidence>